<comment type="caution">
    <text evidence="1">The sequence shown here is derived from an EMBL/GenBank/DDBJ whole genome shotgun (WGS) entry which is preliminary data.</text>
</comment>
<gene>
    <name evidence="1" type="ORF">H5410_055400</name>
</gene>
<evidence type="ECO:0000313" key="2">
    <source>
        <dbReference type="Proteomes" id="UP000824120"/>
    </source>
</evidence>
<reference evidence="1 2" key="1">
    <citation type="submission" date="2020-09" db="EMBL/GenBank/DDBJ databases">
        <title>De no assembly of potato wild relative species, Solanum commersonii.</title>
        <authorList>
            <person name="Cho K."/>
        </authorList>
    </citation>
    <scope>NUCLEOTIDE SEQUENCE [LARGE SCALE GENOMIC DNA]</scope>
    <source>
        <strain evidence="1">LZ3.2</strain>
        <tissue evidence="1">Leaf</tissue>
    </source>
</reference>
<accession>A0A9J5WI58</accession>
<organism evidence="1 2">
    <name type="scientific">Solanum commersonii</name>
    <name type="common">Commerson's wild potato</name>
    <name type="synonym">Commerson's nightshade</name>
    <dbReference type="NCBI Taxonomy" id="4109"/>
    <lineage>
        <taxon>Eukaryota</taxon>
        <taxon>Viridiplantae</taxon>
        <taxon>Streptophyta</taxon>
        <taxon>Embryophyta</taxon>
        <taxon>Tracheophyta</taxon>
        <taxon>Spermatophyta</taxon>
        <taxon>Magnoliopsida</taxon>
        <taxon>eudicotyledons</taxon>
        <taxon>Gunneridae</taxon>
        <taxon>Pentapetalae</taxon>
        <taxon>asterids</taxon>
        <taxon>lamiids</taxon>
        <taxon>Solanales</taxon>
        <taxon>Solanaceae</taxon>
        <taxon>Solanoideae</taxon>
        <taxon>Solaneae</taxon>
        <taxon>Solanum</taxon>
    </lineage>
</organism>
<keyword evidence="2" id="KW-1185">Reference proteome</keyword>
<name>A0A9J5WI58_SOLCO</name>
<dbReference type="OrthoDB" id="1301789at2759"/>
<protein>
    <recommendedName>
        <fullName evidence="3">Reverse transcriptase</fullName>
    </recommendedName>
</protein>
<dbReference type="EMBL" id="JACXVP010000011">
    <property type="protein sequence ID" value="KAG5575266.1"/>
    <property type="molecule type" value="Genomic_DNA"/>
</dbReference>
<dbReference type="Proteomes" id="UP000824120">
    <property type="component" value="Chromosome 11"/>
</dbReference>
<proteinExistence type="predicted"/>
<dbReference type="AlphaFoldDB" id="A0A9J5WI58"/>
<evidence type="ECO:0008006" key="3">
    <source>
        <dbReference type="Google" id="ProtNLM"/>
    </source>
</evidence>
<sequence>MLHSFHKFTFIGLLEPFQNSRHINKYRRRLRMPLATSNCNGKIWFFTTRDFTTTVIKNTKQQLTLQLHHQSYIHSLFVTLVYAKCNVDNVMGRYLSIGYMNDKYMGSWRGFQFCVECRRKNRDNPFTLWNDRANNECIFERLDRIISNQEMQGWFNHMKVEHLARIEGATRYKKPFGFLKFWTENVSFIDVYFKALKLNLRGISTLKKSSGNKKLGMIGSRMEIEIQNSSTFLQERDAAEFSLLGNIPEIISEAVNVILCKQPTLKEIRKAIFNLNVISTSGHDGLSCAFYQCCWEIVGTDIFRMVQDYSLKRIVSILKKYEVQSGQKVNKEKNVFYLHQSASSTEKQLVEECIGISKGQFPLKYLSCPITHSRKRKDHYVELIYAKSWTARI</sequence>
<evidence type="ECO:0000313" key="1">
    <source>
        <dbReference type="EMBL" id="KAG5575266.1"/>
    </source>
</evidence>